<dbReference type="EMBL" id="ML211051">
    <property type="protein sequence ID" value="TFK90274.1"/>
    <property type="molecule type" value="Genomic_DNA"/>
</dbReference>
<dbReference type="InParanoid" id="A0A5C3PKF5"/>
<reference evidence="1 2" key="1">
    <citation type="journal article" date="2019" name="Nat. Ecol. Evol.">
        <title>Megaphylogeny resolves global patterns of mushroom evolution.</title>
        <authorList>
            <person name="Varga T."/>
            <person name="Krizsan K."/>
            <person name="Foldi C."/>
            <person name="Dima B."/>
            <person name="Sanchez-Garcia M."/>
            <person name="Sanchez-Ramirez S."/>
            <person name="Szollosi G.J."/>
            <person name="Szarkandi J.G."/>
            <person name="Papp V."/>
            <person name="Albert L."/>
            <person name="Andreopoulos W."/>
            <person name="Angelini C."/>
            <person name="Antonin V."/>
            <person name="Barry K.W."/>
            <person name="Bougher N.L."/>
            <person name="Buchanan P."/>
            <person name="Buyck B."/>
            <person name="Bense V."/>
            <person name="Catcheside P."/>
            <person name="Chovatia M."/>
            <person name="Cooper J."/>
            <person name="Damon W."/>
            <person name="Desjardin D."/>
            <person name="Finy P."/>
            <person name="Geml J."/>
            <person name="Haridas S."/>
            <person name="Hughes K."/>
            <person name="Justo A."/>
            <person name="Karasinski D."/>
            <person name="Kautmanova I."/>
            <person name="Kiss B."/>
            <person name="Kocsube S."/>
            <person name="Kotiranta H."/>
            <person name="LaButti K.M."/>
            <person name="Lechner B.E."/>
            <person name="Liimatainen K."/>
            <person name="Lipzen A."/>
            <person name="Lukacs Z."/>
            <person name="Mihaltcheva S."/>
            <person name="Morgado L.N."/>
            <person name="Niskanen T."/>
            <person name="Noordeloos M.E."/>
            <person name="Ohm R.A."/>
            <person name="Ortiz-Santana B."/>
            <person name="Ovrebo C."/>
            <person name="Racz N."/>
            <person name="Riley R."/>
            <person name="Savchenko A."/>
            <person name="Shiryaev A."/>
            <person name="Soop K."/>
            <person name="Spirin V."/>
            <person name="Szebenyi C."/>
            <person name="Tomsovsky M."/>
            <person name="Tulloss R.E."/>
            <person name="Uehling J."/>
            <person name="Grigoriev I.V."/>
            <person name="Vagvolgyi C."/>
            <person name="Papp T."/>
            <person name="Martin F.M."/>
            <person name="Miettinen O."/>
            <person name="Hibbett D.S."/>
            <person name="Nagy L.G."/>
        </authorList>
    </citation>
    <scope>NUCLEOTIDE SEQUENCE [LARGE SCALE GENOMIC DNA]</scope>
    <source>
        <strain evidence="1 2">HHB13444</strain>
    </source>
</reference>
<evidence type="ECO:0000313" key="2">
    <source>
        <dbReference type="Proteomes" id="UP000308197"/>
    </source>
</evidence>
<protein>
    <submittedName>
        <fullName evidence="1">Uncharacterized protein</fullName>
    </submittedName>
</protein>
<accession>A0A5C3PKF5</accession>
<dbReference type="AlphaFoldDB" id="A0A5C3PKF5"/>
<gene>
    <name evidence="1" type="ORF">K466DRAFT_395212</name>
</gene>
<dbReference type="Proteomes" id="UP000308197">
    <property type="component" value="Unassembled WGS sequence"/>
</dbReference>
<organism evidence="1 2">
    <name type="scientific">Polyporus arcularius HHB13444</name>
    <dbReference type="NCBI Taxonomy" id="1314778"/>
    <lineage>
        <taxon>Eukaryota</taxon>
        <taxon>Fungi</taxon>
        <taxon>Dikarya</taxon>
        <taxon>Basidiomycota</taxon>
        <taxon>Agaricomycotina</taxon>
        <taxon>Agaricomycetes</taxon>
        <taxon>Polyporales</taxon>
        <taxon>Polyporaceae</taxon>
        <taxon>Polyporus</taxon>
    </lineage>
</organism>
<evidence type="ECO:0000313" key="1">
    <source>
        <dbReference type="EMBL" id="TFK90274.1"/>
    </source>
</evidence>
<keyword evidence="2" id="KW-1185">Reference proteome</keyword>
<name>A0A5C3PKF5_9APHY</name>
<proteinExistence type="predicted"/>
<sequence>MSKSHILRAGRARRAQVRDRATHHIHQVRLRSYSPHSFEGLLVCAGHTAHSSNSIYSKCAIRVQGIATLARGREVTRGIMSVHTCALRAARSSRSCQYIRLRDSTLPS</sequence>